<dbReference type="VEuPathDB" id="TrichDB:TRFO_14640"/>
<evidence type="ECO:0000259" key="9">
    <source>
        <dbReference type="PROSITE" id="PS51192"/>
    </source>
</evidence>
<evidence type="ECO:0000256" key="3">
    <source>
        <dbReference type="ARBA" id="ARBA00022741"/>
    </source>
</evidence>
<dbReference type="InterPro" id="IPR023780">
    <property type="entry name" value="Chromo_domain"/>
</dbReference>
<accession>A0A1J4KZ37</accession>
<dbReference type="GO" id="GO:0140658">
    <property type="term" value="F:ATP-dependent chromatin remodeler activity"/>
    <property type="evidence" value="ECO:0007669"/>
    <property type="project" value="TreeGrafter"/>
</dbReference>
<dbReference type="GO" id="GO:0003682">
    <property type="term" value="F:chromatin binding"/>
    <property type="evidence" value="ECO:0007669"/>
    <property type="project" value="TreeGrafter"/>
</dbReference>
<dbReference type="Pfam" id="PF00385">
    <property type="entry name" value="Chromo"/>
    <property type="match status" value="1"/>
</dbReference>
<dbReference type="GO" id="GO:0005634">
    <property type="term" value="C:nucleus"/>
    <property type="evidence" value="ECO:0007669"/>
    <property type="project" value="UniProtKB-SubCell"/>
</dbReference>
<dbReference type="Gene3D" id="3.40.50.300">
    <property type="entry name" value="P-loop containing nucleotide triphosphate hydrolases"/>
    <property type="match status" value="1"/>
</dbReference>
<keyword evidence="6" id="KW-0539">Nucleus</keyword>
<evidence type="ECO:0000256" key="5">
    <source>
        <dbReference type="ARBA" id="ARBA00022840"/>
    </source>
</evidence>
<dbReference type="GO" id="GO:0005524">
    <property type="term" value="F:ATP binding"/>
    <property type="evidence" value="ECO:0007669"/>
    <property type="project" value="UniProtKB-KW"/>
</dbReference>
<dbReference type="InterPro" id="IPR000330">
    <property type="entry name" value="SNF2_N"/>
</dbReference>
<dbReference type="SUPFAM" id="SSF52540">
    <property type="entry name" value="P-loop containing nucleoside triphosphate hydrolases"/>
    <property type="match status" value="2"/>
</dbReference>
<dbReference type="PROSITE" id="PS51192">
    <property type="entry name" value="HELICASE_ATP_BIND_1"/>
    <property type="match status" value="1"/>
</dbReference>
<evidence type="ECO:0000256" key="6">
    <source>
        <dbReference type="ARBA" id="ARBA00023242"/>
    </source>
</evidence>
<dbReference type="InterPro" id="IPR038718">
    <property type="entry name" value="SNF2-like_sf"/>
</dbReference>
<evidence type="ECO:0000256" key="7">
    <source>
        <dbReference type="SAM" id="MobiDB-lite"/>
    </source>
</evidence>
<dbReference type="InterPro" id="IPR001650">
    <property type="entry name" value="Helicase_C-like"/>
</dbReference>
<keyword evidence="3" id="KW-0547">Nucleotide-binding</keyword>
<dbReference type="SMART" id="SM00490">
    <property type="entry name" value="HELICc"/>
    <property type="match status" value="1"/>
</dbReference>
<evidence type="ECO:0000256" key="2">
    <source>
        <dbReference type="ARBA" id="ARBA00022737"/>
    </source>
</evidence>
<dbReference type="SUPFAM" id="SSF54160">
    <property type="entry name" value="Chromo domain-like"/>
    <property type="match status" value="1"/>
</dbReference>
<feature type="compositionally biased region" description="Low complexity" evidence="7">
    <location>
        <begin position="1395"/>
        <end position="1427"/>
    </location>
</feature>
<proteinExistence type="predicted"/>
<evidence type="ECO:0000259" key="10">
    <source>
        <dbReference type="PROSITE" id="PS51194"/>
    </source>
</evidence>
<keyword evidence="5" id="KW-0067">ATP-binding</keyword>
<dbReference type="CDD" id="cd18793">
    <property type="entry name" value="SF2_C_SNF"/>
    <property type="match status" value="1"/>
</dbReference>
<dbReference type="InterPro" id="IPR016197">
    <property type="entry name" value="Chromo-like_dom_sf"/>
</dbReference>
<feature type="domain" description="Helicase ATP-binding" evidence="9">
    <location>
        <begin position="298"/>
        <end position="473"/>
    </location>
</feature>
<dbReference type="SMART" id="SM00298">
    <property type="entry name" value="CHROMO"/>
    <property type="match status" value="2"/>
</dbReference>
<dbReference type="InterPro" id="IPR049730">
    <property type="entry name" value="SNF2/RAD54-like_C"/>
</dbReference>
<dbReference type="InterPro" id="IPR003888">
    <property type="entry name" value="FYrich_N"/>
</dbReference>
<dbReference type="OrthoDB" id="5857104at2759"/>
<dbReference type="GO" id="GO:0000785">
    <property type="term" value="C:chromatin"/>
    <property type="evidence" value="ECO:0007669"/>
    <property type="project" value="TreeGrafter"/>
</dbReference>
<dbReference type="GO" id="GO:0016887">
    <property type="term" value="F:ATP hydrolysis activity"/>
    <property type="evidence" value="ECO:0007669"/>
    <property type="project" value="TreeGrafter"/>
</dbReference>
<name>A0A1J4KZ37_9EUKA</name>
<dbReference type="SMART" id="SM00487">
    <property type="entry name" value="DEXDc"/>
    <property type="match status" value="1"/>
</dbReference>
<comment type="caution">
    <text evidence="11">The sequence shown here is derived from an EMBL/GenBank/DDBJ whole genome shotgun (WGS) entry which is preliminary data.</text>
</comment>
<dbReference type="Gene3D" id="2.40.50.40">
    <property type="match status" value="1"/>
</dbReference>
<evidence type="ECO:0000256" key="1">
    <source>
        <dbReference type="ARBA" id="ARBA00004123"/>
    </source>
</evidence>
<dbReference type="EMBL" id="MLAK01000292">
    <property type="protein sequence ID" value="OHT14974.1"/>
    <property type="molecule type" value="Genomic_DNA"/>
</dbReference>
<organism evidence="11 12">
    <name type="scientific">Tritrichomonas foetus</name>
    <dbReference type="NCBI Taxonomy" id="1144522"/>
    <lineage>
        <taxon>Eukaryota</taxon>
        <taxon>Metamonada</taxon>
        <taxon>Parabasalia</taxon>
        <taxon>Tritrichomonadida</taxon>
        <taxon>Tritrichomonadidae</taxon>
        <taxon>Tritrichomonas</taxon>
    </lineage>
</organism>
<dbReference type="RefSeq" id="XP_068368110.1">
    <property type="nucleotide sequence ID" value="XM_068497934.1"/>
</dbReference>
<dbReference type="PANTHER" id="PTHR45623:SF11">
    <property type="entry name" value="KISMET, ISOFORM C"/>
    <property type="match status" value="1"/>
</dbReference>
<dbReference type="PROSITE" id="PS51194">
    <property type="entry name" value="HELICASE_CTER"/>
    <property type="match status" value="1"/>
</dbReference>
<dbReference type="PROSITE" id="PS51542">
    <property type="entry name" value="FYRN"/>
    <property type="match status" value="1"/>
</dbReference>
<gene>
    <name evidence="11" type="ORF">TRFO_14640</name>
</gene>
<dbReference type="Proteomes" id="UP000179807">
    <property type="component" value="Unassembled WGS sequence"/>
</dbReference>
<evidence type="ECO:0000256" key="4">
    <source>
        <dbReference type="ARBA" id="ARBA00022801"/>
    </source>
</evidence>
<evidence type="ECO:0000313" key="11">
    <source>
        <dbReference type="EMBL" id="OHT14974.1"/>
    </source>
</evidence>
<dbReference type="InterPro" id="IPR014001">
    <property type="entry name" value="Helicase_ATP-bd"/>
</dbReference>
<keyword evidence="4" id="KW-0378">Hydrolase</keyword>
<dbReference type="PANTHER" id="PTHR45623">
    <property type="entry name" value="CHROMODOMAIN-HELICASE-DNA-BINDING PROTEIN 3-RELATED-RELATED"/>
    <property type="match status" value="1"/>
</dbReference>
<reference evidence="11" key="1">
    <citation type="submission" date="2016-10" db="EMBL/GenBank/DDBJ databases">
        <authorList>
            <person name="Benchimol M."/>
            <person name="Almeida L.G."/>
            <person name="Vasconcelos A.T."/>
            <person name="Perreira-Neves A."/>
            <person name="Rosa I.A."/>
            <person name="Tasca T."/>
            <person name="Bogo M.R."/>
            <person name="de Souza W."/>
        </authorList>
    </citation>
    <scope>NUCLEOTIDE SEQUENCE [LARGE SCALE GENOMIC DNA]</scope>
    <source>
        <strain evidence="11">K</strain>
    </source>
</reference>
<dbReference type="InterPro" id="IPR027417">
    <property type="entry name" value="P-loop_NTPase"/>
</dbReference>
<dbReference type="CDD" id="cd18659">
    <property type="entry name" value="CD2_tandem"/>
    <property type="match status" value="1"/>
</dbReference>
<dbReference type="Gene3D" id="3.30.160.360">
    <property type="match status" value="1"/>
</dbReference>
<dbReference type="Pfam" id="PF00271">
    <property type="entry name" value="Helicase_C"/>
    <property type="match status" value="1"/>
</dbReference>
<dbReference type="GO" id="GO:0003677">
    <property type="term" value="F:DNA binding"/>
    <property type="evidence" value="ECO:0007669"/>
    <property type="project" value="TreeGrafter"/>
</dbReference>
<dbReference type="Pfam" id="PF00176">
    <property type="entry name" value="SNF2-rel_dom"/>
    <property type="match status" value="1"/>
</dbReference>
<keyword evidence="12" id="KW-1185">Reference proteome</keyword>
<sequence>MTLFLSEFYFPVKKLGCKVASNQMDQFADEIENLGRTTMVSRRALKQMNSKANSTTADTSEFSANSPFDDISLYGSHSSESSSENNSGDIDEETLHAIQKSELEEANIERVSQILGEKDRFSYKSGQKKLEDSEPLYFAKFSDKSYKHCRWMTEIDLILTPGGELALRRFRNKSKKVSLTNSLSLPELLTFDENYVDSQWFEVDRILDDRQVNDKTQYFVKWKSQEYEESTWEDESFLNDRTAIEAYKDRKSYSNPKKIPTRWVRPPPELFIPIKVPPKSKTGYVLRDYQLEGLNWLRFCWYNQRNSILADEMGLGKTVQIVTLLNSLCLTQNIRGPYLIVAPLSTLPHWKNEFDRWSDFNTVIYHGSTTSREIIESTEFNVRDETGRIVPSKFGCDVVITTYETISKSFNLFSNIEWRYLVADEGHKLKNYKGKRYKVMQKLHFEHCTLLTGTPIQNDISELWSLLHFLQPEKFNDIDGFMLKYGHMTESSQVQEIQSMIQPLLLRRKKNDVEKSLAPKEETIINVELTKIQKAFYRAFIHENASTLLQQITFGSLPSLQNLMMQLRKVCNHPFLINGAEEGIYNEMKNEESNAKIPEEVLRNKALIESSGKMILLNKLLPKLKKDGHKVLIFSQMVRVLDIIEDFLNIMKYQHERIDGSLTENDRRTSIDRFNSEPEDFVFLLSTKAGGVGINLTSADTVIIYDSDWNPQNDIQAQARCHRIGQTATVKVYRLISRGTYENEMFERASKKLGLDHVVLDGGDMNQNQPMNSEEIEKILRKGAYGIFQDDNTESENFVTADIDQILEHCSKKHVMDASGDGSVFSNATYQIEESADSSNVEFWSKVIPQSMSNKFDNSKFMRKCRKDRIDQENDLDDVENGNRIVHSLIDNGFKYTPVEKKVLRIAFTIKHPDDIESIAVLHRIVHCNLDNDDEDDEEIKYTKIDDIVTQFGEIALTVIEKADKIVERVAYFARLERALHFVQGTKFKWPEIQPIWEDPYAEYSLMVGLLKYGWKNINHIYSDKNLLLKHVKQLNQSQIEERIYELIVMIETQLDDNYSLPRNFEPMNPAKWREQHAYLQDRFVLYYHELLKLFNFIKYYGIIEKSNGSVNVKKMKEKVELDSVSNELLLRTIEQLNAFSSTIKSESDAVNFDDYPELEPLQNRVKAKDFLSYARTVEVMRAVNKFVENYCEYSDILIAKTPKNSHLPTWWTPQHDAKLAFAIHNYGTAFVSSWIIDPQYPFINHIDDDLLPDFKKAASKEKKRNKLVKPPKLGDFSFLYRKRSRLSRVVLACEYVNKRLEKSLRNNFDPSKYEMVLSSKLRIISFGEYKGHHTKFGICPVGFISERQYGENEKNWYICEIQEDQNKRLQFLVRKKKQVHFHHNDESSSENETNDTVTSDTSAATTQNNNNDVNNNSVNDNSVVNNNHEDEEDELFVVSNSPIMSWKMILEKEDKIPGSRVTGVSLFGLSNKKVKDKLLEMEKSYKEKLKIEEAKMIQQSRSPDTEVAQQLKQNDTSGSYNLVKFTIPVRMYERGEIRETIINE</sequence>
<protein>
    <submittedName>
        <fullName evidence="11">SNF2 family N-terminal domain containing protein</fullName>
    </submittedName>
</protein>
<dbReference type="PROSITE" id="PS50013">
    <property type="entry name" value="CHROMO_2"/>
    <property type="match status" value="1"/>
</dbReference>
<dbReference type="GO" id="GO:0042393">
    <property type="term" value="F:histone binding"/>
    <property type="evidence" value="ECO:0007669"/>
    <property type="project" value="TreeGrafter"/>
</dbReference>
<comment type="subcellular location">
    <subcellularLocation>
        <location evidence="1">Nucleus</location>
    </subcellularLocation>
</comment>
<dbReference type="Gene3D" id="3.40.50.10810">
    <property type="entry name" value="Tandem AAA-ATPase domain"/>
    <property type="match status" value="1"/>
</dbReference>
<feature type="region of interest" description="Disordered" evidence="7">
    <location>
        <begin position="1383"/>
        <end position="1435"/>
    </location>
</feature>
<evidence type="ECO:0000313" key="12">
    <source>
        <dbReference type="Proteomes" id="UP000179807"/>
    </source>
</evidence>
<evidence type="ECO:0000259" key="8">
    <source>
        <dbReference type="PROSITE" id="PS50013"/>
    </source>
</evidence>
<keyword evidence="2" id="KW-0677">Repeat</keyword>
<feature type="domain" description="Helicase C-terminal" evidence="10">
    <location>
        <begin position="616"/>
        <end position="777"/>
    </location>
</feature>
<feature type="domain" description="Chromo" evidence="8">
    <location>
        <begin position="201"/>
        <end position="259"/>
    </location>
</feature>
<dbReference type="GeneID" id="94832638"/>
<dbReference type="InterPro" id="IPR000953">
    <property type="entry name" value="Chromo/chromo_shadow_dom"/>
</dbReference>